<sequence>MDAGFSASQRPVLVCHDSRTQRESLRPIPVCHDSWTKRESQRPILVCHNSGTKPRVTETDHGVSCEPDSARVSADLSLSTSRRSSFLYIFFYGEPKSGKRVGRGLILSDHCSSVPKVEGQGSPLLRVMCQLPSSDLSMTGSCLLPSLFFSCPFSSSALTSPLHNSSL</sequence>
<protein>
    <submittedName>
        <fullName evidence="1">Uncharacterized protein</fullName>
    </submittedName>
</protein>
<proteinExistence type="predicted"/>
<organism evidence="1 2">
    <name type="scientific">Elysia crispata</name>
    <name type="common">lettuce slug</name>
    <dbReference type="NCBI Taxonomy" id="231223"/>
    <lineage>
        <taxon>Eukaryota</taxon>
        <taxon>Metazoa</taxon>
        <taxon>Spiralia</taxon>
        <taxon>Lophotrochozoa</taxon>
        <taxon>Mollusca</taxon>
        <taxon>Gastropoda</taxon>
        <taxon>Heterobranchia</taxon>
        <taxon>Euthyneura</taxon>
        <taxon>Panpulmonata</taxon>
        <taxon>Sacoglossa</taxon>
        <taxon>Placobranchoidea</taxon>
        <taxon>Plakobranchidae</taxon>
        <taxon>Elysia</taxon>
    </lineage>
</organism>
<dbReference type="AlphaFoldDB" id="A0AAE0YIL4"/>
<gene>
    <name evidence="1" type="ORF">RRG08_065444</name>
</gene>
<accession>A0AAE0YIL4</accession>
<dbReference type="EMBL" id="JAWDGP010006099">
    <property type="protein sequence ID" value="KAK3747268.1"/>
    <property type="molecule type" value="Genomic_DNA"/>
</dbReference>
<keyword evidence="2" id="KW-1185">Reference proteome</keyword>
<evidence type="ECO:0000313" key="1">
    <source>
        <dbReference type="EMBL" id="KAK3747268.1"/>
    </source>
</evidence>
<name>A0AAE0YIL4_9GAST</name>
<dbReference type="Proteomes" id="UP001283361">
    <property type="component" value="Unassembled WGS sequence"/>
</dbReference>
<reference evidence="1" key="1">
    <citation type="journal article" date="2023" name="G3 (Bethesda)">
        <title>A reference genome for the long-term kleptoplast-retaining sea slug Elysia crispata morphotype clarki.</title>
        <authorList>
            <person name="Eastman K.E."/>
            <person name="Pendleton A.L."/>
            <person name="Shaikh M.A."/>
            <person name="Suttiyut T."/>
            <person name="Ogas R."/>
            <person name="Tomko P."/>
            <person name="Gavelis G."/>
            <person name="Widhalm J.R."/>
            <person name="Wisecaver J.H."/>
        </authorList>
    </citation>
    <scope>NUCLEOTIDE SEQUENCE</scope>
    <source>
        <strain evidence="1">ECLA1</strain>
    </source>
</reference>
<comment type="caution">
    <text evidence="1">The sequence shown here is derived from an EMBL/GenBank/DDBJ whole genome shotgun (WGS) entry which is preliminary data.</text>
</comment>
<evidence type="ECO:0000313" key="2">
    <source>
        <dbReference type="Proteomes" id="UP001283361"/>
    </source>
</evidence>